<dbReference type="InterPro" id="IPR036689">
    <property type="entry name" value="ESAT-6-like_sf"/>
</dbReference>
<dbReference type="Proteomes" id="UP000432464">
    <property type="component" value="Unassembled WGS sequence"/>
</dbReference>
<accession>A0A6I3KT08</accession>
<dbReference type="Gene3D" id="1.10.287.1060">
    <property type="entry name" value="ESAT-6-like"/>
    <property type="match status" value="1"/>
</dbReference>
<evidence type="ECO:0000256" key="1">
    <source>
        <dbReference type="RuleBase" id="RU362001"/>
    </source>
</evidence>
<comment type="caution">
    <text evidence="2">The sequence shown here is derived from an EMBL/GenBank/DDBJ whole genome shotgun (WGS) entry which is preliminary data.</text>
</comment>
<protein>
    <recommendedName>
        <fullName evidence="1">ESAT-6-like protein</fullName>
    </recommendedName>
</protein>
<dbReference type="AlphaFoldDB" id="A0A6I3KT08"/>
<dbReference type="Pfam" id="PF06013">
    <property type="entry name" value="WXG100"/>
    <property type="match status" value="1"/>
</dbReference>
<evidence type="ECO:0000313" key="2">
    <source>
        <dbReference type="EMBL" id="MTE11575.1"/>
    </source>
</evidence>
<dbReference type="EMBL" id="WMBB01000001">
    <property type="protein sequence ID" value="MTE11575.1"/>
    <property type="molecule type" value="Genomic_DNA"/>
</dbReference>
<dbReference type="NCBIfam" id="TIGR03930">
    <property type="entry name" value="WXG100_ESAT6"/>
    <property type="match status" value="1"/>
</dbReference>
<evidence type="ECO:0000313" key="3">
    <source>
        <dbReference type="Proteomes" id="UP000432464"/>
    </source>
</evidence>
<gene>
    <name evidence="2" type="ORF">GLP40_02065</name>
</gene>
<dbReference type="SUPFAM" id="SSF140453">
    <property type="entry name" value="EsxAB dimer-like"/>
    <property type="match status" value="1"/>
</dbReference>
<proteinExistence type="inferred from homology"/>
<keyword evidence="3" id="KW-1185">Reference proteome</keyword>
<dbReference type="RefSeq" id="WP_154786070.1">
    <property type="nucleotide sequence ID" value="NZ_WMBB01000001.1"/>
</dbReference>
<dbReference type="InterPro" id="IPR010310">
    <property type="entry name" value="T7SS_ESAT-6-like"/>
</dbReference>
<comment type="similarity">
    <text evidence="1">Belongs to the WXG100 family.</text>
</comment>
<sequence>MVAVDKEVAVKAQSHMADVVASVKGILSKITDRVDSSKGSFQGEAAGAFQTAAQSWDDEAQRLNKALDEFQEKVGQGTNVFEHTDIASKDDFTKALTNLG</sequence>
<organism evidence="2 3">
    <name type="scientific">Nocardia aurantiaca</name>
    <dbReference type="NCBI Taxonomy" id="2675850"/>
    <lineage>
        <taxon>Bacteria</taxon>
        <taxon>Bacillati</taxon>
        <taxon>Actinomycetota</taxon>
        <taxon>Actinomycetes</taxon>
        <taxon>Mycobacteriales</taxon>
        <taxon>Nocardiaceae</taxon>
        <taxon>Nocardia</taxon>
    </lineage>
</organism>
<name>A0A6I3KT08_9NOCA</name>
<reference evidence="2 3" key="1">
    <citation type="submission" date="2019-11" db="EMBL/GenBank/DDBJ databases">
        <title>Nocardia sp. nov. CT2-14 isolated from soil.</title>
        <authorList>
            <person name="Kanchanasin P."/>
            <person name="Tanasupawat S."/>
            <person name="Yuki M."/>
            <person name="Kudo T."/>
        </authorList>
    </citation>
    <scope>NUCLEOTIDE SEQUENCE [LARGE SCALE GENOMIC DNA]</scope>
    <source>
        <strain evidence="2 3">CT2-14</strain>
    </source>
</reference>